<proteinExistence type="predicted"/>
<protein>
    <submittedName>
        <fullName evidence="1">Uncharacterized protein</fullName>
    </submittedName>
</protein>
<dbReference type="RefSeq" id="WP_115092678.1">
    <property type="nucleotide sequence ID" value="NZ_CP068107.1"/>
</dbReference>
<sequence>MKNFLLLLTFFYIANLNAQEVNLRTMTREERIRYVSQEATRALDNHLYELVQDVYGKNMMRPSYSAFKESYAEVQVSNQEEINDFYELYGDFVTDYILEQGDYIYNISFVANQRLWKPLLYRVSVLNNGKALSITILKAGYGKIIYNKL</sequence>
<dbReference type="EMBL" id="UGQL01000002">
    <property type="protein sequence ID" value="STZ70119.1"/>
    <property type="molecule type" value="Genomic_DNA"/>
</dbReference>
<evidence type="ECO:0000313" key="2">
    <source>
        <dbReference type="Proteomes" id="UP000255024"/>
    </source>
</evidence>
<dbReference type="Proteomes" id="UP000255024">
    <property type="component" value="Unassembled WGS sequence"/>
</dbReference>
<organism evidence="1 2">
    <name type="scientific">Myroides odoratus</name>
    <name type="common">Flavobacterium odoratum</name>
    <dbReference type="NCBI Taxonomy" id="256"/>
    <lineage>
        <taxon>Bacteria</taxon>
        <taxon>Pseudomonadati</taxon>
        <taxon>Bacteroidota</taxon>
        <taxon>Flavobacteriia</taxon>
        <taxon>Flavobacteriales</taxon>
        <taxon>Flavobacteriaceae</taxon>
        <taxon>Myroides</taxon>
    </lineage>
</organism>
<name>A0A378U4B3_MYROD</name>
<reference evidence="1 2" key="1">
    <citation type="submission" date="2018-06" db="EMBL/GenBank/DDBJ databases">
        <authorList>
            <consortium name="Pathogen Informatics"/>
            <person name="Doyle S."/>
        </authorList>
    </citation>
    <scope>NUCLEOTIDE SEQUENCE [LARGE SCALE GENOMIC DNA]</scope>
    <source>
        <strain evidence="1 2">NCTC11179</strain>
    </source>
</reference>
<keyword evidence="2" id="KW-1185">Reference proteome</keyword>
<accession>A0A378U4B3</accession>
<dbReference type="AlphaFoldDB" id="A0A378U4B3"/>
<gene>
    <name evidence="1" type="ORF">NCTC11179_03652</name>
</gene>
<evidence type="ECO:0000313" key="1">
    <source>
        <dbReference type="EMBL" id="STZ70119.1"/>
    </source>
</evidence>